<dbReference type="STRING" id="6412.T1EPV6"/>
<reference evidence="3" key="1">
    <citation type="submission" date="2012-12" db="EMBL/GenBank/DDBJ databases">
        <authorList>
            <person name="Hellsten U."/>
            <person name="Grimwood J."/>
            <person name="Chapman J.A."/>
            <person name="Shapiro H."/>
            <person name="Aerts A."/>
            <person name="Otillar R.P."/>
            <person name="Terry A.Y."/>
            <person name="Boore J.L."/>
            <person name="Simakov O."/>
            <person name="Marletaz F."/>
            <person name="Cho S.-J."/>
            <person name="Edsinger-Gonzales E."/>
            <person name="Havlak P."/>
            <person name="Kuo D.-H."/>
            <person name="Larsson T."/>
            <person name="Lv J."/>
            <person name="Arendt D."/>
            <person name="Savage R."/>
            <person name="Osoegawa K."/>
            <person name="de Jong P."/>
            <person name="Lindberg D.R."/>
            <person name="Seaver E.C."/>
            <person name="Weisblat D.A."/>
            <person name="Putnam N.H."/>
            <person name="Grigoriev I.V."/>
            <person name="Rokhsar D.S."/>
        </authorList>
    </citation>
    <scope>NUCLEOTIDE SEQUENCE</scope>
</reference>
<organism evidence="2 3">
    <name type="scientific">Helobdella robusta</name>
    <name type="common">Californian leech</name>
    <dbReference type="NCBI Taxonomy" id="6412"/>
    <lineage>
        <taxon>Eukaryota</taxon>
        <taxon>Metazoa</taxon>
        <taxon>Spiralia</taxon>
        <taxon>Lophotrochozoa</taxon>
        <taxon>Annelida</taxon>
        <taxon>Clitellata</taxon>
        <taxon>Hirudinea</taxon>
        <taxon>Rhynchobdellida</taxon>
        <taxon>Glossiphoniidae</taxon>
        <taxon>Helobdella</taxon>
    </lineage>
</organism>
<evidence type="ECO:0000313" key="2">
    <source>
        <dbReference type="EnsemblMetazoa" id="HelroP160142"/>
    </source>
</evidence>
<protein>
    <recommendedName>
        <fullName evidence="4">DUF4371 domain-containing protein</fullName>
    </recommendedName>
</protein>
<evidence type="ECO:0000313" key="3">
    <source>
        <dbReference type="Proteomes" id="UP000015101"/>
    </source>
</evidence>
<evidence type="ECO:0008006" key="4">
    <source>
        <dbReference type="Google" id="ProtNLM"/>
    </source>
</evidence>
<dbReference type="EMBL" id="KB096324">
    <property type="protein sequence ID" value="ESO06029.1"/>
    <property type="molecule type" value="Genomic_DNA"/>
</dbReference>
<dbReference type="OrthoDB" id="6598476at2759"/>
<dbReference type="AlphaFoldDB" id="T1EPV6"/>
<keyword evidence="3" id="KW-1185">Reference proteome</keyword>
<dbReference type="CTD" id="20198606"/>
<reference evidence="1 3" key="2">
    <citation type="journal article" date="2013" name="Nature">
        <title>Insights into bilaterian evolution from three spiralian genomes.</title>
        <authorList>
            <person name="Simakov O."/>
            <person name="Marletaz F."/>
            <person name="Cho S.J."/>
            <person name="Edsinger-Gonzales E."/>
            <person name="Havlak P."/>
            <person name="Hellsten U."/>
            <person name="Kuo D.H."/>
            <person name="Larsson T."/>
            <person name="Lv J."/>
            <person name="Arendt D."/>
            <person name="Savage R."/>
            <person name="Osoegawa K."/>
            <person name="de Jong P."/>
            <person name="Grimwood J."/>
            <person name="Chapman J.A."/>
            <person name="Shapiro H."/>
            <person name="Aerts A."/>
            <person name="Otillar R.P."/>
            <person name="Terry A.Y."/>
            <person name="Boore J.L."/>
            <person name="Grigoriev I.V."/>
            <person name="Lindberg D.R."/>
            <person name="Seaver E.C."/>
            <person name="Weisblat D.A."/>
            <person name="Putnam N.H."/>
            <person name="Rokhsar D.S."/>
        </authorList>
    </citation>
    <scope>NUCLEOTIDE SEQUENCE</scope>
</reference>
<dbReference type="EnsemblMetazoa" id="HelroT160142">
    <property type="protein sequence ID" value="HelroP160142"/>
    <property type="gene ID" value="HelroG160142"/>
</dbReference>
<evidence type="ECO:0000313" key="1">
    <source>
        <dbReference type="EMBL" id="ESO06029.1"/>
    </source>
</evidence>
<dbReference type="RefSeq" id="XP_009015397.1">
    <property type="nucleotide sequence ID" value="XM_009017149.1"/>
</dbReference>
<dbReference type="InParanoid" id="T1EPV6"/>
<reference evidence="2" key="3">
    <citation type="submission" date="2015-06" db="UniProtKB">
        <authorList>
            <consortium name="EnsemblMetazoa"/>
        </authorList>
    </citation>
    <scope>IDENTIFICATION</scope>
</reference>
<gene>
    <name evidence="2" type="primary">20198606</name>
    <name evidence="1" type="ORF">HELRODRAFT_160142</name>
</gene>
<dbReference type="InterPro" id="IPR052958">
    <property type="entry name" value="IFN-induced_PKR_regulator"/>
</dbReference>
<dbReference type="PANTHER" id="PTHR46289:SF19">
    <property type="entry name" value="ZINC FINGER MYM-TYPE CONTAINING 1"/>
    <property type="match status" value="1"/>
</dbReference>
<accession>T1EPV6</accession>
<name>T1EPV6_HELRO</name>
<dbReference type="EMBL" id="AMQM01000516">
    <property type="status" value="NOT_ANNOTATED_CDS"/>
    <property type="molecule type" value="Genomic_DNA"/>
</dbReference>
<dbReference type="HOGENOM" id="CLU_934702_0_0_1"/>
<sequence length="298" mass="33704">MAVNFLSSSNVRVVLTTMKRMIVQKIVSNIAEQQKACLIFDSTQDFSKKEANVLLLRYLEINSMGDLHSVERLLEVFTCGETSGKILKGEAGLATLIQKECKKQFIFGAMHTGLLEDLYSFMNGHRRNAVFQNSQSNCQHKMQLKRVQTTRWNSTESAVETVMKRYSEILASLSELAESSLSDGKTVTVALGLRKRMKNIRVIISMKILKLVYNIIGPVYKAVQCISIDMASATELIKDCIHQFDIIRRNADLTWKTICSESKSFATAHSISPDFDFERRRTKKKCLMNVAATNVQLD</sequence>
<proteinExistence type="predicted"/>
<dbReference type="PANTHER" id="PTHR46289">
    <property type="entry name" value="52 KDA REPRESSOR OF THE INHIBITOR OF THE PROTEIN KINASE-LIKE PROTEIN-RELATED"/>
    <property type="match status" value="1"/>
</dbReference>
<dbReference type="Proteomes" id="UP000015101">
    <property type="component" value="Unassembled WGS sequence"/>
</dbReference>
<dbReference type="KEGG" id="hro:HELRODRAFT_160142"/>
<dbReference type="GeneID" id="20198606"/>